<evidence type="ECO:0000313" key="2">
    <source>
        <dbReference type="Proteomes" id="UP000261540"/>
    </source>
</evidence>
<dbReference type="InterPro" id="IPR036691">
    <property type="entry name" value="Endo/exonu/phosph_ase_sf"/>
</dbReference>
<accession>A0A3B3RW72</accession>
<dbReference type="Proteomes" id="UP000261540">
    <property type="component" value="Unplaced"/>
</dbReference>
<keyword evidence="2" id="KW-1185">Reference proteome</keyword>
<organism evidence="1 2">
    <name type="scientific">Paramormyrops kingsleyae</name>
    <dbReference type="NCBI Taxonomy" id="1676925"/>
    <lineage>
        <taxon>Eukaryota</taxon>
        <taxon>Metazoa</taxon>
        <taxon>Chordata</taxon>
        <taxon>Craniata</taxon>
        <taxon>Vertebrata</taxon>
        <taxon>Euteleostomi</taxon>
        <taxon>Actinopterygii</taxon>
        <taxon>Neopterygii</taxon>
        <taxon>Teleostei</taxon>
        <taxon>Osteoglossocephala</taxon>
        <taxon>Osteoglossomorpha</taxon>
        <taxon>Osteoglossiformes</taxon>
        <taxon>Mormyridae</taxon>
        <taxon>Paramormyrops</taxon>
    </lineage>
</organism>
<protein>
    <recommendedName>
        <fullName evidence="3">Endonuclease/exonuclease/phosphatase domain-containing protein</fullName>
    </recommendedName>
</protein>
<reference evidence="1" key="1">
    <citation type="submission" date="2025-08" db="UniProtKB">
        <authorList>
            <consortium name="Ensembl"/>
        </authorList>
    </citation>
    <scope>IDENTIFICATION</scope>
</reference>
<dbReference type="Gene3D" id="3.60.10.10">
    <property type="entry name" value="Endonuclease/exonuclease/phosphatase"/>
    <property type="match status" value="1"/>
</dbReference>
<dbReference type="Ensembl" id="ENSPKIT00000002658.1">
    <property type="protein sequence ID" value="ENSPKIP00000022006.1"/>
    <property type="gene ID" value="ENSPKIG00000006190.1"/>
</dbReference>
<dbReference type="SUPFAM" id="SSF56219">
    <property type="entry name" value="DNase I-like"/>
    <property type="match status" value="1"/>
</dbReference>
<dbReference type="STRING" id="1676925.ENSPKIP00000022006"/>
<dbReference type="AlphaFoldDB" id="A0A3B3RW72"/>
<proteinExistence type="predicted"/>
<sequence length="256" mass="30462">MRRLHILTVNVNGLKKNGKKLLEELEKLKSENSEVDVFLTETHVKDRDDWENYKEDWKIFFTCFDSRSKGCYNSKLENRAAILLNKKRDFRCLPEIVDQSGCYVIVSCWISRRLCTFVSVYHHKKQRGLLKELSEKIKPPYTDILVVGGNFNTALDKVEDRRSLLNNSVHNRIRKELVPFMGEHNPVDAWRKKIPDEEQYTYMRNIPEISRSDYFFINTDKWELVKDCRINRDDISDHRFVISHSMMKLKEAQRTV</sequence>
<evidence type="ECO:0008006" key="3">
    <source>
        <dbReference type="Google" id="ProtNLM"/>
    </source>
</evidence>
<name>A0A3B3RW72_9TELE</name>
<reference evidence="1" key="2">
    <citation type="submission" date="2025-09" db="UniProtKB">
        <authorList>
            <consortium name="Ensembl"/>
        </authorList>
    </citation>
    <scope>IDENTIFICATION</scope>
</reference>
<evidence type="ECO:0000313" key="1">
    <source>
        <dbReference type="Ensembl" id="ENSPKIP00000022006.1"/>
    </source>
</evidence>
<dbReference type="GeneTree" id="ENSGT01120000272906"/>